<dbReference type="AlphaFoldDB" id="A0A3P7P1V6"/>
<dbReference type="Pfam" id="PF13333">
    <property type="entry name" value="rve_2"/>
    <property type="match status" value="1"/>
</dbReference>
<evidence type="ECO:0000259" key="1">
    <source>
        <dbReference type="Pfam" id="PF13333"/>
    </source>
</evidence>
<dbReference type="GO" id="GO:0015074">
    <property type="term" value="P:DNA integration"/>
    <property type="evidence" value="ECO:0007669"/>
    <property type="project" value="InterPro"/>
</dbReference>
<evidence type="ECO:0000313" key="3">
    <source>
        <dbReference type="Proteomes" id="UP000279029"/>
    </source>
</evidence>
<gene>
    <name evidence="2" type="ORF">PATL70BA_1584</name>
</gene>
<protein>
    <recommendedName>
        <fullName evidence="1">Integrase catalytic domain-containing protein</fullName>
    </recommendedName>
</protein>
<dbReference type="Proteomes" id="UP000279029">
    <property type="component" value="Chromosome"/>
</dbReference>
<dbReference type="EMBL" id="LR130778">
    <property type="protein sequence ID" value="VDN47470.1"/>
    <property type="molecule type" value="Genomic_DNA"/>
</dbReference>
<sequence length="38" mass="4614">MTIEEIAKDIDEYIEFYNNERIQLRTKMSPFEYRQGAA</sequence>
<dbReference type="KEGG" id="cbar:PATL70BA_1584"/>
<evidence type="ECO:0000313" key="2">
    <source>
        <dbReference type="EMBL" id="VDN47470.1"/>
    </source>
</evidence>
<keyword evidence="3" id="KW-1185">Reference proteome</keyword>
<reference evidence="2 3" key="1">
    <citation type="submission" date="2018-09" db="EMBL/GenBank/DDBJ databases">
        <authorList>
            <person name="Postec A."/>
        </authorList>
    </citation>
    <scope>NUCLEOTIDE SEQUENCE [LARGE SCALE GENOMIC DNA]</scope>
    <source>
        <strain evidence="2">70B-A</strain>
    </source>
</reference>
<accession>A0A3P7P1V6</accession>
<proteinExistence type="predicted"/>
<dbReference type="InterPro" id="IPR001584">
    <property type="entry name" value="Integrase_cat-core"/>
</dbReference>
<name>A0A3P7P1V6_9FIRM</name>
<organism evidence="2 3">
    <name type="scientific">Petrocella atlantisensis</name>
    <dbReference type="NCBI Taxonomy" id="2173034"/>
    <lineage>
        <taxon>Bacteria</taxon>
        <taxon>Bacillati</taxon>
        <taxon>Bacillota</taxon>
        <taxon>Clostridia</taxon>
        <taxon>Lachnospirales</taxon>
        <taxon>Vallitaleaceae</taxon>
        <taxon>Petrocella</taxon>
    </lineage>
</organism>
<feature type="domain" description="Integrase catalytic" evidence="1">
    <location>
        <begin position="2"/>
        <end position="35"/>
    </location>
</feature>